<keyword evidence="2" id="KW-1185">Reference proteome</keyword>
<gene>
    <name evidence="1" type="ORF">KSP39_PZI001894</name>
</gene>
<proteinExistence type="predicted"/>
<organism evidence="1 2">
    <name type="scientific">Platanthera zijinensis</name>
    <dbReference type="NCBI Taxonomy" id="2320716"/>
    <lineage>
        <taxon>Eukaryota</taxon>
        <taxon>Viridiplantae</taxon>
        <taxon>Streptophyta</taxon>
        <taxon>Embryophyta</taxon>
        <taxon>Tracheophyta</taxon>
        <taxon>Spermatophyta</taxon>
        <taxon>Magnoliopsida</taxon>
        <taxon>Liliopsida</taxon>
        <taxon>Asparagales</taxon>
        <taxon>Orchidaceae</taxon>
        <taxon>Orchidoideae</taxon>
        <taxon>Orchideae</taxon>
        <taxon>Orchidinae</taxon>
        <taxon>Platanthera</taxon>
    </lineage>
</organism>
<dbReference type="EMBL" id="JBBWWQ010000002">
    <property type="protein sequence ID" value="KAK8954264.1"/>
    <property type="molecule type" value="Genomic_DNA"/>
</dbReference>
<comment type="caution">
    <text evidence="1">The sequence shown here is derived from an EMBL/GenBank/DDBJ whole genome shotgun (WGS) entry which is preliminary data.</text>
</comment>
<evidence type="ECO:0000313" key="1">
    <source>
        <dbReference type="EMBL" id="KAK8954264.1"/>
    </source>
</evidence>
<sequence>MPLMDRPLCSFLIHGGVLGRPGQEALQVLVGILPDARWEVIQKDPLGITNTLCGRGRGPENFGGSPLRCYQLRDLEASLPPEPSLFGEWILWGPSPRPAGRKVPSRIADLGHLRDLQFTTHVIGDPPFKVQFSYSSIDPPIQDLTSKYFLVLHGSRTASR</sequence>
<evidence type="ECO:0000313" key="2">
    <source>
        <dbReference type="Proteomes" id="UP001418222"/>
    </source>
</evidence>
<dbReference type="Proteomes" id="UP001418222">
    <property type="component" value="Unassembled WGS sequence"/>
</dbReference>
<accession>A0AAP0GE94</accession>
<reference evidence="1 2" key="1">
    <citation type="journal article" date="2022" name="Nat. Plants">
        <title>Genomes of leafy and leafless Platanthera orchids illuminate the evolution of mycoheterotrophy.</title>
        <authorList>
            <person name="Li M.H."/>
            <person name="Liu K.W."/>
            <person name="Li Z."/>
            <person name="Lu H.C."/>
            <person name="Ye Q.L."/>
            <person name="Zhang D."/>
            <person name="Wang J.Y."/>
            <person name="Li Y.F."/>
            <person name="Zhong Z.M."/>
            <person name="Liu X."/>
            <person name="Yu X."/>
            <person name="Liu D.K."/>
            <person name="Tu X.D."/>
            <person name="Liu B."/>
            <person name="Hao Y."/>
            <person name="Liao X.Y."/>
            <person name="Jiang Y.T."/>
            <person name="Sun W.H."/>
            <person name="Chen J."/>
            <person name="Chen Y.Q."/>
            <person name="Ai Y."/>
            <person name="Zhai J.W."/>
            <person name="Wu S.S."/>
            <person name="Zhou Z."/>
            <person name="Hsiao Y.Y."/>
            <person name="Wu W.L."/>
            <person name="Chen Y.Y."/>
            <person name="Lin Y.F."/>
            <person name="Hsu J.L."/>
            <person name="Li C.Y."/>
            <person name="Wang Z.W."/>
            <person name="Zhao X."/>
            <person name="Zhong W.Y."/>
            <person name="Ma X.K."/>
            <person name="Ma L."/>
            <person name="Huang J."/>
            <person name="Chen G.Z."/>
            <person name="Huang M.Z."/>
            <person name="Huang L."/>
            <person name="Peng D.H."/>
            <person name="Luo Y.B."/>
            <person name="Zou S.Q."/>
            <person name="Chen S.P."/>
            <person name="Lan S."/>
            <person name="Tsai W.C."/>
            <person name="Van de Peer Y."/>
            <person name="Liu Z.J."/>
        </authorList>
    </citation>
    <scope>NUCLEOTIDE SEQUENCE [LARGE SCALE GENOMIC DNA]</scope>
    <source>
        <strain evidence="1">Lor287</strain>
    </source>
</reference>
<dbReference type="AlphaFoldDB" id="A0AAP0GE94"/>
<protein>
    <submittedName>
        <fullName evidence="1">Uncharacterized protein</fullName>
    </submittedName>
</protein>
<name>A0AAP0GE94_9ASPA</name>